<proteinExistence type="predicted"/>
<evidence type="ECO:0000313" key="3">
    <source>
        <dbReference type="WBParaSite" id="SSLN_0000656501-mRNA-1"/>
    </source>
</evidence>
<dbReference type="OrthoDB" id="10516800at2759"/>
<dbReference type="Proteomes" id="UP000275846">
    <property type="component" value="Unassembled WGS sequence"/>
</dbReference>
<protein>
    <submittedName>
        <fullName evidence="1 3">Uncharacterized protein</fullName>
    </submittedName>
</protein>
<reference evidence="1 2" key="2">
    <citation type="submission" date="2018-11" db="EMBL/GenBank/DDBJ databases">
        <authorList>
            <consortium name="Pathogen Informatics"/>
        </authorList>
    </citation>
    <scope>NUCLEOTIDE SEQUENCE [LARGE SCALE GENOMIC DNA]</scope>
    <source>
        <strain evidence="1 2">NST_G2</strain>
    </source>
</reference>
<dbReference type="WBParaSite" id="SSLN_0000656501-mRNA-1">
    <property type="protein sequence ID" value="SSLN_0000656501-mRNA-1"/>
    <property type="gene ID" value="SSLN_0000656501"/>
</dbReference>
<keyword evidence="2" id="KW-1185">Reference proteome</keyword>
<evidence type="ECO:0000313" key="1">
    <source>
        <dbReference type="EMBL" id="VDL92748.1"/>
    </source>
</evidence>
<gene>
    <name evidence="1" type="ORF">SSLN_LOCUS6363</name>
</gene>
<reference evidence="3" key="1">
    <citation type="submission" date="2016-06" db="UniProtKB">
        <authorList>
            <consortium name="WormBaseParasite"/>
        </authorList>
    </citation>
    <scope>IDENTIFICATION</scope>
</reference>
<dbReference type="AlphaFoldDB" id="A0A183SQ65"/>
<organism evidence="3">
    <name type="scientific">Schistocephalus solidus</name>
    <name type="common">Tapeworm</name>
    <dbReference type="NCBI Taxonomy" id="70667"/>
    <lineage>
        <taxon>Eukaryota</taxon>
        <taxon>Metazoa</taxon>
        <taxon>Spiralia</taxon>
        <taxon>Lophotrochozoa</taxon>
        <taxon>Platyhelminthes</taxon>
        <taxon>Cestoda</taxon>
        <taxon>Eucestoda</taxon>
        <taxon>Diphyllobothriidea</taxon>
        <taxon>Diphyllobothriidae</taxon>
        <taxon>Schistocephalus</taxon>
    </lineage>
</organism>
<name>A0A183SQ65_SCHSO</name>
<evidence type="ECO:0000313" key="2">
    <source>
        <dbReference type="Proteomes" id="UP000275846"/>
    </source>
</evidence>
<accession>A0A183SQ65</accession>
<sequence length="203" mass="23259">MWIKPTPLLPLSSPFSEQGQLEEVDSGYTLFWSGRSMAVRHDAGVAFAVWNDIVGRLPCLPQGIHDRLMSFLPVFSGRQQTVFYRSRRLVQQRLREMQDTRMPNKTEDIPGYVDRNEWKNFFATTKAVYEPLFKGSSPLLSSDGTTLLTDKSQILKRWAEHFRRVLKQLSTISDATIERLSEVGNNADLNLLNSLQKTIRAVQ</sequence>
<dbReference type="EMBL" id="UYSU01033651">
    <property type="protein sequence ID" value="VDL92748.1"/>
    <property type="molecule type" value="Genomic_DNA"/>
</dbReference>